<sequence>MAIKMERSLEIMFIILLVMINTDYSMSASCFTCFPCPDPFNPSDRRITNRTDCNWCASIYPKGFKVPIRECVPVCKTDVWSDIYNSFSYSCCNQDYCNKSVQTRTTHQILLNMVSALSCFFIIRCK</sequence>
<evidence type="ECO:0000313" key="2">
    <source>
        <dbReference type="EMBL" id="CAX69697.1"/>
    </source>
</evidence>
<protein>
    <submittedName>
        <fullName evidence="2">Uncharacterized protein</fullName>
    </submittedName>
</protein>
<reference evidence="2" key="2">
    <citation type="submission" date="2009-03" db="EMBL/GenBank/DDBJ databases">
        <authorList>
            <person name="Gang L."/>
        </authorList>
    </citation>
    <scope>NUCLEOTIDE SEQUENCE</scope>
    <source>
        <strain evidence="2">Anhui</strain>
    </source>
</reference>
<keyword evidence="1" id="KW-0732">Signal</keyword>
<proteinExistence type="evidence at transcript level"/>
<name>C1L4R9_SCHJA</name>
<organism evidence="2">
    <name type="scientific">Schistosoma japonicum</name>
    <name type="common">Blood fluke</name>
    <dbReference type="NCBI Taxonomy" id="6182"/>
    <lineage>
        <taxon>Eukaryota</taxon>
        <taxon>Metazoa</taxon>
        <taxon>Spiralia</taxon>
        <taxon>Lophotrochozoa</taxon>
        <taxon>Platyhelminthes</taxon>
        <taxon>Trematoda</taxon>
        <taxon>Digenea</taxon>
        <taxon>Strigeidida</taxon>
        <taxon>Schistosomatoidea</taxon>
        <taxon>Schistosomatidae</taxon>
        <taxon>Schistosoma</taxon>
    </lineage>
</organism>
<feature type="signal peptide" evidence="1">
    <location>
        <begin position="1"/>
        <end position="27"/>
    </location>
</feature>
<reference evidence="2" key="1">
    <citation type="journal article" date="2009" name="Nature">
        <title>The Schistosoma japonicum genome reveals features of host-parasite interplay.</title>
        <authorList>
            <person name="Liu F."/>
            <person name="Zhou Y."/>
            <person name="Wang Z.Q."/>
            <person name="Lu G."/>
            <person name="Zheng H."/>
            <person name="Brindley P.J."/>
            <person name="McManus D.P."/>
            <person name="Blair D."/>
            <person name="Zhang Q.H."/>
            <person name="Zhong Y."/>
            <person name="Wang S."/>
            <person name="Han Z.G."/>
            <person name="Chen Z."/>
        </authorList>
    </citation>
    <scope>NUCLEOTIDE SEQUENCE</scope>
    <source>
        <strain evidence="2">Anhui</strain>
    </source>
</reference>
<evidence type="ECO:0000256" key="1">
    <source>
        <dbReference type="SAM" id="SignalP"/>
    </source>
</evidence>
<accession>C1L4R9</accession>
<dbReference type="EMBL" id="FN313964">
    <property type="protein sequence ID" value="CAX69697.1"/>
    <property type="molecule type" value="mRNA"/>
</dbReference>
<dbReference type="AlphaFoldDB" id="C1L4R9"/>
<feature type="chain" id="PRO_5002910031" evidence="1">
    <location>
        <begin position="28"/>
        <end position="126"/>
    </location>
</feature>